<proteinExistence type="predicted"/>
<comment type="caution">
    <text evidence="1">The sequence shown here is derived from an EMBL/GenBank/DDBJ whole genome shotgun (WGS) entry which is preliminary data.</text>
</comment>
<reference evidence="1 2" key="1">
    <citation type="submission" date="2013-02" db="EMBL/GenBank/DDBJ databases">
        <title>Draft genome sequence of Amycolatopsis vancoresmycina strain DSM 44592T.</title>
        <authorList>
            <person name="Kumar S."/>
            <person name="Kaur N."/>
            <person name="Kaur C."/>
            <person name="Raghava G.P.S."/>
            <person name="Mayilraj S."/>
        </authorList>
    </citation>
    <scope>NUCLEOTIDE SEQUENCE [LARGE SCALE GENOMIC DNA]</scope>
    <source>
        <strain evidence="1 2">DSM 44592</strain>
    </source>
</reference>
<dbReference type="Pfam" id="PF22752">
    <property type="entry name" value="DUF488-N3i"/>
    <property type="match status" value="1"/>
</dbReference>
<evidence type="ECO:0000313" key="1">
    <source>
        <dbReference type="EMBL" id="EOD66050.1"/>
    </source>
</evidence>
<sequence length="145" mass="15461">MVALVWVPVAGGGRATQNALMRPSVVRVARLADPVGAADGVRVLVERFWPRGVGRTVVLDGWYRGLAPSDSLLTWYGHDPERFGEFGERYRGELRLVDRVAALGRLRLRLRVLAGGGVVTLLTGSGSPGISSAAVLAEVVAELSD</sequence>
<dbReference type="Proteomes" id="UP000014139">
    <property type="component" value="Unassembled WGS sequence"/>
</dbReference>
<dbReference type="EMBL" id="AOUO01000344">
    <property type="protein sequence ID" value="EOD66050.1"/>
    <property type="molecule type" value="Genomic_DNA"/>
</dbReference>
<protein>
    <submittedName>
        <fullName evidence="1">Uncharacterized protein</fullName>
    </submittedName>
</protein>
<name>R1HR82_9PSEU</name>
<organism evidence="1 2">
    <name type="scientific">Amycolatopsis vancoresmycina DSM 44592</name>
    <dbReference type="NCBI Taxonomy" id="1292037"/>
    <lineage>
        <taxon>Bacteria</taxon>
        <taxon>Bacillati</taxon>
        <taxon>Actinomycetota</taxon>
        <taxon>Actinomycetes</taxon>
        <taxon>Pseudonocardiales</taxon>
        <taxon>Pseudonocardiaceae</taxon>
        <taxon>Amycolatopsis</taxon>
    </lineage>
</organism>
<keyword evidence="2" id="KW-1185">Reference proteome</keyword>
<dbReference type="PANTHER" id="PTHR36849:SF1">
    <property type="entry name" value="CYTOPLASMIC PROTEIN"/>
    <property type="match status" value="1"/>
</dbReference>
<evidence type="ECO:0000313" key="2">
    <source>
        <dbReference type="Proteomes" id="UP000014139"/>
    </source>
</evidence>
<dbReference type="AlphaFoldDB" id="R1HR82"/>
<dbReference type="InterPro" id="IPR052552">
    <property type="entry name" value="YeaO-like"/>
</dbReference>
<accession>R1HR82</accession>
<gene>
    <name evidence="1" type="ORF">H480_23477</name>
</gene>
<dbReference type="PANTHER" id="PTHR36849">
    <property type="entry name" value="CYTOPLASMIC PROTEIN-RELATED"/>
    <property type="match status" value="1"/>
</dbReference>